<sequence>MEKNICGIQQVGVGVKNVEEAWKWYRSAFGMDINVFEDTATAKLMLPYTNGKECDRHAALAMNMEGGGGFEIWQHTSITPKKPSFEVQLGDTGIFINKMKCRDVQKAYAKHKDQNFEVLSEVSKDPKGNAHYYLKDPYNNIFEVVEESNYYKKQKSVTGGVAGVVIGVSDIEKSLLVYADILQYSEVIYDESGSFADFAELPGGNERYRRVLLKHKERTGPFGKLLGPTQIELIQALDRQPRMIFENRIWGELGFIHLCFDIQGMEYLQHECAEKGFPFTVNSADSFDMGSAAGHFSYIADPDGTLIEFVETHKLPIVEKLGWYMKLKDRNPKKSLPNWMVNTIAFSRIKD</sequence>
<dbReference type="InterPro" id="IPR037523">
    <property type="entry name" value="VOC_core"/>
</dbReference>
<dbReference type="GO" id="GO:0046872">
    <property type="term" value="F:metal ion binding"/>
    <property type="evidence" value="ECO:0007669"/>
    <property type="project" value="UniProtKB-KW"/>
</dbReference>
<dbReference type="Gene3D" id="3.10.180.10">
    <property type="entry name" value="2,3-Dihydroxybiphenyl 1,2-Dioxygenase, domain 1"/>
    <property type="match status" value="2"/>
</dbReference>
<feature type="domain" description="VOC" evidence="2">
    <location>
        <begin position="7"/>
        <end position="147"/>
    </location>
</feature>
<dbReference type="PANTHER" id="PTHR43048">
    <property type="entry name" value="METHYLMALONYL-COA EPIMERASE"/>
    <property type="match status" value="1"/>
</dbReference>
<reference evidence="3 4" key="1">
    <citation type="journal article" date="2017" name="Front. Microbiol.">
        <title>Labilibaculum manganireducens gen. nov., sp. nov. and Labilibaculum filiforme sp. nov., Novel Bacteroidetes Isolated from Subsurface Sediments of the Baltic Sea.</title>
        <authorList>
            <person name="Vandieken V."/>
            <person name="Marshall I.P."/>
            <person name="Niemann H."/>
            <person name="Engelen B."/>
            <person name="Cypionka H."/>
        </authorList>
    </citation>
    <scope>NUCLEOTIDE SEQUENCE [LARGE SCALE GENOMIC DNA]</scope>
    <source>
        <strain evidence="3 4">59.16B</strain>
    </source>
</reference>
<dbReference type="SUPFAM" id="SSF54593">
    <property type="entry name" value="Glyoxalase/Bleomycin resistance protein/Dihydroxybiphenyl dioxygenase"/>
    <property type="match status" value="2"/>
</dbReference>
<keyword evidence="4" id="KW-1185">Reference proteome</keyword>
<comment type="caution">
    <text evidence="3">The sequence shown here is derived from an EMBL/GenBank/DDBJ whole genome shotgun (WGS) entry which is preliminary data.</text>
</comment>
<dbReference type="OrthoDB" id="9795618at2"/>
<organism evidence="3 4">
    <name type="scientific">Labilibaculum filiforme</name>
    <dbReference type="NCBI Taxonomy" id="1940526"/>
    <lineage>
        <taxon>Bacteria</taxon>
        <taxon>Pseudomonadati</taxon>
        <taxon>Bacteroidota</taxon>
        <taxon>Bacteroidia</taxon>
        <taxon>Marinilabiliales</taxon>
        <taxon>Marinifilaceae</taxon>
        <taxon>Labilibaculum</taxon>
    </lineage>
</organism>
<dbReference type="Proteomes" id="UP000233535">
    <property type="component" value="Unassembled WGS sequence"/>
</dbReference>
<dbReference type="GO" id="GO:0004493">
    <property type="term" value="F:methylmalonyl-CoA epimerase activity"/>
    <property type="evidence" value="ECO:0007669"/>
    <property type="project" value="TreeGrafter"/>
</dbReference>
<proteinExistence type="predicted"/>
<dbReference type="AlphaFoldDB" id="A0A2N3HTP9"/>
<dbReference type="InterPro" id="IPR029068">
    <property type="entry name" value="Glyas_Bleomycin-R_OHBP_Dase"/>
</dbReference>
<dbReference type="GO" id="GO:0046491">
    <property type="term" value="P:L-methylmalonyl-CoA metabolic process"/>
    <property type="evidence" value="ECO:0007669"/>
    <property type="project" value="TreeGrafter"/>
</dbReference>
<dbReference type="InterPro" id="IPR051785">
    <property type="entry name" value="MMCE/EMCE_epimerase"/>
</dbReference>
<feature type="domain" description="VOC" evidence="2">
    <location>
        <begin position="160"/>
        <end position="312"/>
    </location>
</feature>
<dbReference type="PROSITE" id="PS51819">
    <property type="entry name" value="VOC"/>
    <property type="match status" value="2"/>
</dbReference>
<evidence type="ECO:0000313" key="4">
    <source>
        <dbReference type="Proteomes" id="UP000233535"/>
    </source>
</evidence>
<dbReference type="InterPro" id="IPR004360">
    <property type="entry name" value="Glyas_Fos-R_dOase_dom"/>
</dbReference>
<keyword evidence="1" id="KW-0479">Metal-binding</keyword>
<name>A0A2N3HTP9_9BACT</name>
<evidence type="ECO:0000259" key="2">
    <source>
        <dbReference type="PROSITE" id="PS51819"/>
    </source>
</evidence>
<dbReference type="EMBL" id="MVDD01000014">
    <property type="protein sequence ID" value="PKQ61426.1"/>
    <property type="molecule type" value="Genomic_DNA"/>
</dbReference>
<dbReference type="Pfam" id="PF00903">
    <property type="entry name" value="Glyoxalase"/>
    <property type="match status" value="1"/>
</dbReference>
<dbReference type="RefSeq" id="WP_101262478.1">
    <property type="nucleotide sequence ID" value="NZ_MVDD01000014.1"/>
</dbReference>
<accession>A0A2N3HTP9</accession>
<protein>
    <submittedName>
        <fullName evidence="3">Glyoxalase</fullName>
    </submittedName>
</protein>
<dbReference type="PANTHER" id="PTHR43048:SF3">
    <property type="entry name" value="METHYLMALONYL-COA EPIMERASE, MITOCHONDRIAL"/>
    <property type="match status" value="1"/>
</dbReference>
<gene>
    <name evidence="3" type="ORF">BZG02_15855</name>
</gene>
<evidence type="ECO:0000256" key="1">
    <source>
        <dbReference type="ARBA" id="ARBA00022723"/>
    </source>
</evidence>
<evidence type="ECO:0000313" key="3">
    <source>
        <dbReference type="EMBL" id="PKQ61426.1"/>
    </source>
</evidence>